<gene>
    <name evidence="4" type="ORF">GCM10022200_04340</name>
</gene>
<evidence type="ECO:0000313" key="4">
    <source>
        <dbReference type="EMBL" id="GAA3625141.1"/>
    </source>
</evidence>
<dbReference type="Pfam" id="PF12697">
    <property type="entry name" value="Abhydrolase_6"/>
    <property type="match status" value="1"/>
</dbReference>
<dbReference type="RefSeq" id="WP_344736217.1">
    <property type="nucleotide sequence ID" value="NZ_BAAAYU010000001.1"/>
</dbReference>
<evidence type="ECO:0000256" key="2">
    <source>
        <dbReference type="ARBA" id="ARBA00038115"/>
    </source>
</evidence>
<dbReference type="InterPro" id="IPR050261">
    <property type="entry name" value="FrsA_esterase"/>
</dbReference>
<reference evidence="5" key="1">
    <citation type="journal article" date="2019" name="Int. J. Syst. Evol. Microbiol.">
        <title>The Global Catalogue of Microorganisms (GCM) 10K type strain sequencing project: providing services to taxonomists for standard genome sequencing and annotation.</title>
        <authorList>
            <consortium name="The Broad Institute Genomics Platform"/>
            <consortium name="The Broad Institute Genome Sequencing Center for Infectious Disease"/>
            <person name="Wu L."/>
            <person name="Ma J."/>
        </authorList>
    </citation>
    <scope>NUCLEOTIDE SEQUENCE [LARGE SCALE GENOMIC DNA]</scope>
    <source>
        <strain evidence="5">JCM 16544</strain>
    </source>
</reference>
<name>A0ABP7A537_9MICO</name>
<evidence type="ECO:0000313" key="5">
    <source>
        <dbReference type="Proteomes" id="UP001501697"/>
    </source>
</evidence>
<comment type="caution">
    <text evidence="4">The sequence shown here is derived from an EMBL/GenBank/DDBJ whole genome shotgun (WGS) entry which is preliminary data.</text>
</comment>
<keyword evidence="1" id="KW-0378">Hydrolase</keyword>
<dbReference type="Proteomes" id="UP001501697">
    <property type="component" value="Unassembled WGS sequence"/>
</dbReference>
<protein>
    <recommendedName>
        <fullName evidence="3">AB hydrolase-1 domain-containing protein</fullName>
    </recommendedName>
</protein>
<keyword evidence="5" id="KW-1185">Reference proteome</keyword>
<evidence type="ECO:0000259" key="3">
    <source>
        <dbReference type="Pfam" id="PF12697"/>
    </source>
</evidence>
<sequence>MTILQERGLTRLRHLTALMIVGDRQPLTRTPAEADLDFEDVAFASTDGVELRGWFVPACDRVAPAVVFVHGWLWNRLGNTAGRVPFPDASVDFLPATRALHDAGCHVLLFDLANHGESGRRPPLTFGPWEARDVIGAVRYLRSRVDVDVERIGALGTSAGANTVMYAIPDAPPVKAFLAVQPTRLAVFNRHFSREVLGPVGPAEARSMDLLYAMLGAPLPSRHDPAVPAAHLGHTVVQYVQGTGDRWGGMEIVKEFSSVTPHSLGVVEYPSTGRYEGYQYVSERVDDVVSFFLENL</sequence>
<dbReference type="PANTHER" id="PTHR22946:SF9">
    <property type="entry name" value="POLYKETIDE TRANSFERASE AF380"/>
    <property type="match status" value="1"/>
</dbReference>
<accession>A0ABP7A537</accession>
<feature type="domain" description="AB hydrolase-1" evidence="3">
    <location>
        <begin position="66"/>
        <end position="220"/>
    </location>
</feature>
<dbReference type="Gene3D" id="3.40.50.1820">
    <property type="entry name" value="alpha/beta hydrolase"/>
    <property type="match status" value="1"/>
</dbReference>
<comment type="similarity">
    <text evidence="2">Belongs to the AB hydrolase superfamily. FUS2 hydrolase family.</text>
</comment>
<proteinExistence type="inferred from homology"/>
<dbReference type="PANTHER" id="PTHR22946">
    <property type="entry name" value="DIENELACTONE HYDROLASE DOMAIN-CONTAINING PROTEIN-RELATED"/>
    <property type="match status" value="1"/>
</dbReference>
<dbReference type="InterPro" id="IPR000073">
    <property type="entry name" value="AB_hydrolase_1"/>
</dbReference>
<dbReference type="InterPro" id="IPR029058">
    <property type="entry name" value="AB_hydrolase_fold"/>
</dbReference>
<dbReference type="SUPFAM" id="SSF53474">
    <property type="entry name" value="alpha/beta-Hydrolases"/>
    <property type="match status" value="1"/>
</dbReference>
<evidence type="ECO:0000256" key="1">
    <source>
        <dbReference type="ARBA" id="ARBA00022801"/>
    </source>
</evidence>
<organism evidence="4 5">
    <name type="scientific">Microbacterium awajiense</name>
    <dbReference type="NCBI Taxonomy" id="415214"/>
    <lineage>
        <taxon>Bacteria</taxon>
        <taxon>Bacillati</taxon>
        <taxon>Actinomycetota</taxon>
        <taxon>Actinomycetes</taxon>
        <taxon>Micrococcales</taxon>
        <taxon>Microbacteriaceae</taxon>
        <taxon>Microbacterium</taxon>
    </lineage>
</organism>
<dbReference type="EMBL" id="BAAAYU010000001">
    <property type="protein sequence ID" value="GAA3625141.1"/>
    <property type="molecule type" value="Genomic_DNA"/>
</dbReference>